<keyword evidence="2" id="KW-1185">Reference proteome</keyword>
<dbReference type="Proteomes" id="UP000467840">
    <property type="component" value="Chromosome 8"/>
</dbReference>
<evidence type="ECO:0008006" key="3">
    <source>
        <dbReference type="Google" id="ProtNLM"/>
    </source>
</evidence>
<dbReference type="PANTHER" id="PTHR33739">
    <property type="entry name" value="OS07G0681500 PROTEIN"/>
    <property type="match status" value="1"/>
</dbReference>
<accession>A0A6A6KG13</accession>
<dbReference type="PANTHER" id="PTHR33739:SF5">
    <property type="entry name" value="MEDIATOR OF RNA POLYMERASE II TRANSCRIPTION SUBUNIT 33A"/>
    <property type="match status" value="1"/>
</dbReference>
<dbReference type="GO" id="GO:2000762">
    <property type="term" value="P:regulation of phenylpropanoid metabolic process"/>
    <property type="evidence" value="ECO:0007669"/>
    <property type="project" value="InterPro"/>
</dbReference>
<name>A0A6A6KG13_HEVBR</name>
<protein>
    <recommendedName>
        <fullName evidence="3">Mediator of RNA polymerase II transcription subunit 33A</fullName>
    </recommendedName>
</protein>
<organism evidence="1 2">
    <name type="scientific">Hevea brasiliensis</name>
    <name type="common">Para rubber tree</name>
    <name type="synonym">Siphonia brasiliensis</name>
    <dbReference type="NCBI Taxonomy" id="3981"/>
    <lineage>
        <taxon>Eukaryota</taxon>
        <taxon>Viridiplantae</taxon>
        <taxon>Streptophyta</taxon>
        <taxon>Embryophyta</taxon>
        <taxon>Tracheophyta</taxon>
        <taxon>Spermatophyta</taxon>
        <taxon>Magnoliopsida</taxon>
        <taxon>eudicotyledons</taxon>
        <taxon>Gunneridae</taxon>
        <taxon>Pentapetalae</taxon>
        <taxon>rosids</taxon>
        <taxon>fabids</taxon>
        <taxon>Malpighiales</taxon>
        <taxon>Euphorbiaceae</taxon>
        <taxon>Crotonoideae</taxon>
        <taxon>Micrandreae</taxon>
        <taxon>Hevea</taxon>
    </lineage>
</organism>
<reference evidence="1 2" key="1">
    <citation type="journal article" date="2020" name="Mol. Plant">
        <title>The Chromosome-Based Rubber Tree Genome Provides New Insights into Spurge Genome Evolution and Rubber Biosynthesis.</title>
        <authorList>
            <person name="Liu J."/>
            <person name="Shi C."/>
            <person name="Shi C.C."/>
            <person name="Li W."/>
            <person name="Zhang Q.J."/>
            <person name="Zhang Y."/>
            <person name="Li K."/>
            <person name="Lu H.F."/>
            <person name="Shi C."/>
            <person name="Zhu S.T."/>
            <person name="Xiao Z.Y."/>
            <person name="Nan H."/>
            <person name="Yue Y."/>
            <person name="Zhu X.G."/>
            <person name="Wu Y."/>
            <person name="Hong X.N."/>
            <person name="Fan G.Y."/>
            <person name="Tong Y."/>
            <person name="Zhang D."/>
            <person name="Mao C.L."/>
            <person name="Liu Y.L."/>
            <person name="Hao S.J."/>
            <person name="Liu W.Q."/>
            <person name="Lv M.Q."/>
            <person name="Zhang H.B."/>
            <person name="Liu Y."/>
            <person name="Hu-Tang G.R."/>
            <person name="Wang J.P."/>
            <person name="Wang J.H."/>
            <person name="Sun Y.H."/>
            <person name="Ni S.B."/>
            <person name="Chen W.B."/>
            <person name="Zhang X.C."/>
            <person name="Jiao Y.N."/>
            <person name="Eichler E.E."/>
            <person name="Li G.H."/>
            <person name="Liu X."/>
            <person name="Gao L.Z."/>
        </authorList>
    </citation>
    <scope>NUCLEOTIDE SEQUENCE [LARGE SCALE GENOMIC DNA]</scope>
    <source>
        <strain evidence="2">cv. GT1</strain>
        <tissue evidence="1">Leaf</tissue>
    </source>
</reference>
<evidence type="ECO:0000313" key="1">
    <source>
        <dbReference type="EMBL" id="KAF2287842.1"/>
    </source>
</evidence>
<proteinExistence type="predicted"/>
<sequence length="342" mass="38275">MAVSIENSVWDCVIQITKVAQEKGSDPLLWALQLPSNLSSNGILLPSPELAEVLVSYICWDNNVPILWKFLEKALVLKILPPLMVLALLSDRVIPCWRSQPAAYRLFMELLKRHAFSLKSQTNAPHYLKVMKSIDAVLHLSQNFGLQASDPGILMVEFIYSIVWLLLDASLDDEGLLELTREEVRMGNKTSRNGNRWPTHWVRFIQRLRLLGANSSALRNSKTLTSEDLLQLTSENHLVLTQESKTSSLQKFHAVMGLGSLVSSAGLCHGASRSAFWLPLDLALEDAMDGYQVNATSAIEIITGLTKTLQAINSTTWHDTFLGLWIAALRLVQRVRICYVLT</sequence>
<dbReference type="GO" id="GO:0016592">
    <property type="term" value="C:mediator complex"/>
    <property type="evidence" value="ECO:0007669"/>
    <property type="project" value="InterPro"/>
</dbReference>
<dbReference type="AlphaFoldDB" id="A0A6A6KG13"/>
<dbReference type="InterPro" id="IPR039638">
    <property type="entry name" value="MED33A/B"/>
</dbReference>
<dbReference type="EMBL" id="JAAGAX010000016">
    <property type="protein sequence ID" value="KAF2287842.1"/>
    <property type="molecule type" value="Genomic_DNA"/>
</dbReference>
<evidence type="ECO:0000313" key="2">
    <source>
        <dbReference type="Proteomes" id="UP000467840"/>
    </source>
</evidence>
<comment type="caution">
    <text evidence="1">The sequence shown here is derived from an EMBL/GenBank/DDBJ whole genome shotgun (WGS) entry which is preliminary data.</text>
</comment>
<gene>
    <name evidence="1" type="ORF">GH714_002935</name>
</gene>